<gene>
    <name evidence="12" type="ORF">VNO77_01867</name>
</gene>
<dbReference type="EMBL" id="JAYMYQ010000001">
    <property type="protein sequence ID" value="KAK7359899.1"/>
    <property type="molecule type" value="Genomic_DNA"/>
</dbReference>
<evidence type="ECO:0000256" key="1">
    <source>
        <dbReference type="ARBA" id="ARBA00022723"/>
    </source>
</evidence>
<evidence type="ECO:0000313" key="13">
    <source>
        <dbReference type="Proteomes" id="UP001367508"/>
    </source>
</evidence>
<keyword evidence="7 8" id="KW-0539">Nucleus</keyword>
<dbReference type="PANTHER" id="PTHR31992">
    <property type="entry name" value="DOF ZINC FINGER PROTEIN DOF1.4-RELATED"/>
    <property type="match status" value="1"/>
</dbReference>
<keyword evidence="1 9" id="KW-0479">Metal-binding</keyword>
<proteinExistence type="predicted"/>
<keyword evidence="3 9" id="KW-0862">Zinc</keyword>
<dbReference type="GO" id="GO:0003700">
    <property type="term" value="F:DNA-binding transcription factor activity"/>
    <property type="evidence" value="ECO:0007669"/>
    <property type="project" value="UniProtKB-UniRule"/>
</dbReference>
<dbReference type="InterPro" id="IPR045174">
    <property type="entry name" value="Dof"/>
</dbReference>
<keyword evidence="6 9" id="KW-0804">Transcription</keyword>
<evidence type="ECO:0000256" key="8">
    <source>
        <dbReference type="PROSITE-ProRule" id="PRU00071"/>
    </source>
</evidence>
<feature type="compositionally biased region" description="Low complexity" evidence="10">
    <location>
        <begin position="100"/>
        <end position="139"/>
    </location>
</feature>
<evidence type="ECO:0000256" key="10">
    <source>
        <dbReference type="SAM" id="MobiDB-lite"/>
    </source>
</evidence>
<feature type="region of interest" description="Disordered" evidence="10">
    <location>
        <begin position="93"/>
        <end position="139"/>
    </location>
</feature>
<comment type="function">
    <text evidence="9">Transcription factor that binds specifically to a 5'-AA[AG]G-3' consensus core sequence.</text>
</comment>
<evidence type="ECO:0000256" key="5">
    <source>
        <dbReference type="ARBA" id="ARBA00023125"/>
    </source>
</evidence>
<accession>A0AAN9R6P9</accession>
<dbReference type="Proteomes" id="UP001367508">
    <property type="component" value="Unassembled WGS sequence"/>
</dbReference>
<comment type="subcellular location">
    <subcellularLocation>
        <location evidence="8 9">Nucleus</location>
    </subcellularLocation>
</comment>
<keyword evidence="5 8" id="KW-0238">DNA-binding</keyword>
<dbReference type="PROSITE" id="PS01361">
    <property type="entry name" value="ZF_DOF_1"/>
    <property type="match status" value="1"/>
</dbReference>
<dbReference type="PANTHER" id="PTHR31992:SF318">
    <property type="entry name" value="DOF ZINC FINGER PROTEIN"/>
    <property type="match status" value="1"/>
</dbReference>
<comment type="caution">
    <text evidence="12">The sequence shown here is derived from an EMBL/GenBank/DDBJ whole genome shotgun (WGS) entry which is preliminary data.</text>
</comment>
<name>A0AAN9R6P9_CANGL</name>
<evidence type="ECO:0000256" key="9">
    <source>
        <dbReference type="RuleBase" id="RU369094"/>
    </source>
</evidence>
<dbReference type="GO" id="GO:0003677">
    <property type="term" value="F:DNA binding"/>
    <property type="evidence" value="ECO:0007669"/>
    <property type="project" value="UniProtKB-UniRule"/>
</dbReference>
<evidence type="ECO:0000313" key="12">
    <source>
        <dbReference type="EMBL" id="KAK7359899.1"/>
    </source>
</evidence>
<evidence type="ECO:0000256" key="7">
    <source>
        <dbReference type="ARBA" id="ARBA00023242"/>
    </source>
</evidence>
<evidence type="ECO:0000256" key="6">
    <source>
        <dbReference type="ARBA" id="ARBA00023163"/>
    </source>
</evidence>
<protein>
    <recommendedName>
        <fullName evidence="9">Dof zinc finger protein</fullName>
    </recommendedName>
</protein>
<dbReference type="Pfam" id="PF02701">
    <property type="entry name" value="Zn_ribbon_Dof"/>
    <property type="match status" value="1"/>
</dbReference>
<dbReference type="PROSITE" id="PS50884">
    <property type="entry name" value="ZF_DOF_2"/>
    <property type="match status" value="1"/>
</dbReference>
<evidence type="ECO:0000256" key="2">
    <source>
        <dbReference type="ARBA" id="ARBA00022771"/>
    </source>
</evidence>
<feature type="domain" description="Dof-type" evidence="11">
    <location>
        <begin position="146"/>
        <end position="200"/>
    </location>
</feature>
<dbReference type="GO" id="GO:0008270">
    <property type="term" value="F:zinc ion binding"/>
    <property type="evidence" value="ECO:0007669"/>
    <property type="project" value="UniProtKB-KW"/>
</dbReference>
<organism evidence="12 13">
    <name type="scientific">Canavalia gladiata</name>
    <name type="common">Sword bean</name>
    <name type="synonym">Dolichos gladiatus</name>
    <dbReference type="NCBI Taxonomy" id="3824"/>
    <lineage>
        <taxon>Eukaryota</taxon>
        <taxon>Viridiplantae</taxon>
        <taxon>Streptophyta</taxon>
        <taxon>Embryophyta</taxon>
        <taxon>Tracheophyta</taxon>
        <taxon>Spermatophyta</taxon>
        <taxon>Magnoliopsida</taxon>
        <taxon>eudicotyledons</taxon>
        <taxon>Gunneridae</taxon>
        <taxon>Pentapetalae</taxon>
        <taxon>rosids</taxon>
        <taxon>fabids</taxon>
        <taxon>Fabales</taxon>
        <taxon>Fabaceae</taxon>
        <taxon>Papilionoideae</taxon>
        <taxon>50 kb inversion clade</taxon>
        <taxon>NPAAA clade</taxon>
        <taxon>indigoferoid/millettioid clade</taxon>
        <taxon>Phaseoleae</taxon>
        <taxon>Canavalia</taxon>
    </lineage>
</organism>
<keyword evidence="13" id="KW-1185">Reference proteome</keyword>
<dbReference type="GO" id="GO:0005634">
    <property type="term" value="C:nucleus"/>
    <property type="evidence" value="ECO:0007669"/>
    <property type="project" value="UniProtKB-SubCell"/>
</dbReference>
<sequence length="429" mass="46379">MDKSLQQWLKIRNVPITVKRGEGRCPHCPRCPTCVYQESFMSSLPKASVVFPFSVLLSGRHARSGSPKIKKMIQELLGGSTLIAAERKPSVNGGGGGGVLLQTTPSPSSLPSSATNVTTTSTPPTTNTTAVTTTTATSSTLENQNLRCPRCDSSNTKFCYYNNYNLTQPRHFCKTCRRYWTKGGALRNVPIGGGCRKNKTIGVSNSVAKTTSTKMKTVATEFGKTSNFGTAGFEVEHELPPPSQILWGSPQNTHLLALLRASQNQNPNPNPSHMSINAKEEGNLLMGHMVSSEPLVSNALLNQNHRTLGYDAVAQVPSLGLCSSFWRNNQDHQTQQQNGGFLLGEHHNSGIQELYHKLRSSSVNNYCSDNSSQMFMGNVASNSSSSISISNNILEPTSVSAAELGYWNNNPTFAWSDLSTTNGTAGAYP</sequence>
<evidence type="ECO:0000259" key="11">
    <source>
        <dbReference type="PROSITE" id="PS50884"/>
    </source>
</evidence>
<keyword evidence="2 8" id="KW-0863">Zinc-finger</keyword>
<keyword evidence="4 9" id="KW-0805">Transcription regulation</keyword>
<dbReference type="AlphaFoldDB" id="A0AAN9R6P9"/>
<evidence type="ECO:0000256" key="4">
    <source>
        <dbReference type="ARBA" id="ARBA00023015"/>
    </source>
</evidence>
<dbReference type="InterPro" id="IPR003851">
    <property type="entry name" value="Znf_Dof"/>
</dbReference>
<reference evidence="12 13" key="1">
    <citation type="submission" date="2024-01" db="EMBL/GenBank/DDBJ databases">
        <title>The genomes of 5 underutilized Papilionoideae crops provide insights into root nodulation and disease resistanc.</title>
        <authorList>
            <person name="Jiang F."/>
        </authorList>
    </citation>
    <scope>NUCLEOTIDE SEQUENCE [LARGE SCALE GENOMIC DNA]</scope>
    <source>
        <strain evidence="12">LVBAO_FW01</strain>
        <tissue evidence="12">Leaves</tissue>
    </source>
</reference>
<evidence type="ECO:0000256" key="3">
    <source>
        <dbReference type="ARBA" id="ARBA00022833"/>
    </source>
</evidence>